<evidence type="ECO:0000256" key="1">
    <source>
        <dbReference type="SAM" id="MobiDB-lite"/>
    </source>
</evidence>
<dbReference type="OrthoDB" id="292253at2"/>
<dbReference type="Proteomes" id="UP000214646">
    <property type="component" value="Unassembled WGS sequence"/>
</dbReference>
<accession>A0A225EAY5</accession>
<proteinExistence type="predicted"/>
<dbReference type="AlphaFoldDB" id="A0A225EAY5"/>
<evidence type="ECO:0000313" key="3">
    <source>
        <dbReference type="Proteomes" id="UP000214646"/>
    </source>
</evidence>
<evidence type="ECO:0008006" key="4">
    <source>
        <dbReference type="Google" id="ProtNLM"/>
    </source>
</evidence>
<name>A0A225EAY5_9BACT</name>
<evidence type="ECO:0000313" key="2">
    <source>
        <dbReference type="EMBL" id="OWK47196.1"/>
    </source>
</evidence>
<feature type="compositionally biased region" description="Low complexity" evidence="1">
    <location>
        <begin position="79"/>
        <end position="97"/>
    </location>
</feature>
<feature type="region of interest" description="Disordered" evidence="1">
    <location>
        <begin position="52"/>
        <end position="113"/>
    </location>
</feature>
<organism evidence="2 3">
    <name type="scientific">Fimbriiglobus ruber</name>
    <dbReference type="NCBI Taxonomy" id="1908690"/>
    <lineage>
        <taxon>Bacteria</taxon>
        <taxon>Pseudomonadati</taxon>
        <taxon>Planctomycetota</taxon>
        <taxon>Planctomycetia</taxon>
        <taxon>Gemmatales</taxon>
        <taxon>Gemmataceae</taxon>
        <taxon>Fimbriiglobus</taxon>
    </lineage>
</organism>
<comment type="caution">
    <text evidence="2">The sequence shown here is derived from an EMBL/GenBank/DDBJ whole genome shotgun (WGS) entry which is preliminary data.</text>
</comment>
<dbReference type="RefSeq" id="WP_088252331.1">
    <property type="nucleotide sequence ID" value="NZ_NIDE01000001.1"/>
</dbReference>
<gene>
    <name evidence="2" type="ORF">FRUB_00895</name>
</gene>
<protein>
    <recommendedName>
        <fullName evidence="4">Lipoprotein</fullName>
    </recommendedName>
</protein>
<reference evidence="3" key="1">
    <citation type="submission" date="2017-06" db="EMBL/GenBank/DDBJ databases">
        <title>Genome analysis of Fimbriiglobus ruber SP5, the first member of the order Planctomycetales with confirmed chitinolytic capability.</title>
        <authorList>
            <person name="Ravin N.V."/>
            <person name="Rakitin A.L."/>
            <person name="Ivanova A.A."/>
            <person name="Beletsky A.V."/>
            <person name="Kulichevskaya I.S."/>
            <person name="Mardanov A.V."/>
            <person name="Dedysh S.N."/>
        </authorList>
    </citation>
    <scope>NUCLEOTIDE SEQUENCE [LARGE SCALE GENOMIC DNA]</scope>
    <source>
        <strain evidence="3">SP5</strain>
    </source>
</reference>
<keyword evidence="3" id="KW-1185">Reference proteome</keyword>
<dbReference type="EMBL" id="NIDE01000001">
    <property type="protein sequence ID" value="OWK47196.1"/>
    <property type="molecule type" value="Genomic_DNA"/>
</dbReference>
<dbReference type="PROSITE" id="PS51257">
    <property type="entry name" value="PROKAR_LIPOPROTEIN"/>
    <property type="match status" value="1"/>
</dbReference>
<sequence>MGVSHRWLARAAVGFGLVATATTGCQTYPAGFGGMTLPSPQYLKHYPQYFAPDPDFPLQREQDSMQDPESQLRRGPGGAASVPAAPLGGAPGAGAIAPPVPTPPAAVAAPPQR</sequence>